<feature type="compositionally biased region" description="Acidic residues" evidence="1">
    <location>
        <begin position="87"/>
        <end position="100"/>
    </location>
</feature>
<organism evidence="2 3">
    <name type="scientific">Arabis nemorensis</name>
    <dbReference type="NCBI Taxonomy" id="586526"/>
    <lineage>
        <taxon>Eukaryota</taxon>
        <taxon>Viridiplantae</taxon>
        <taxon>Streptophyta</taxon>
        <taxon>Embryophyta</taxon>
        <taxon>Tracheophyta</taxon>
        <taxon>Spermatophyta</taxon>
        <taxon>Magnoliopsida</taxon>
        <taxon>eudicotyledons</taxon>
        <taxon>Gunneridae</taxon>
        <taxon>Pentapetalae</taxon>
        <taxon>rosids</taxon>
        <taxon>malvids</taxon>
        <taxon>Brassicales</taxon>
        <taxon>Brassicaceae</taxon>
        <taxon>Arabideae</taxon>
        <taxon>Arabis</taxon>
    </lineage>
</organism>
<evidence type="ECO:0000256" key="1">
    <source>
        <dbReference type="SAM" id="MobiDB-lite"/>
    </source>
</evidence>
<evidence type="ECO:0000313" key="2">
    <source>
        <dbReference type="EMBL" id="VVB12355.1"/>
    </source>
</evidence>
<proteinExistence type="predicted"/>
<sequence>MEYFNEEPPYQADEDQWSQIEESFAFFDEEVDYEFPPWPEDCYPSFDYEEETDVDGYNSEPLDVSQDNASHTSWSREIETNQGSDIGETDEGDPWIEESDFQFSPEEVYEREEDENSEVCHEEERNSEEDKEVHETESWHEEVIEES</sequence>
<dbReference type="AlphaFoldDB" id="A0A565CFG6"/>
<reference evidence="2" key="1">
    <citation type="submission" date="2019-07" db="EMBL/GenBank/DDBJ databases">
        <authorList>
            <person name="Dittberner H."/>
        </authorList>
    </citation>
    <scope>NUCLEOTIDE SEQUENCE [LARGE SCALE GENOMIC DNA]</scope>
</reference>
<dbReference type="Proteomes" id="UP000489600">
    <property type="component" value="Unassembled WGS sequence"/>
</dbReference>
<feature type="region of interest" description="Disordered" evidence="1">
    <location>
        <begin position="36"/>
        <end position="147"/>
    </location>
</feature>
<feature type="compositionally biased region" description="Basic and acidic residues" evidence="1">
    <location>
        <begin position="131"/>
        <end position="147"/>
    </location>
</feature>
<protein>
    <submittedName>
        <fullName evidence="2">Uncharacterized protein</fullName>
    </submittedName>
</protein>
<dbReference type="EMBL" id="CABITT030000007">
    <property type="protein sequence ID" value="VVB12355.1"/>
    <property type="molecule type" value="Genomic_DNA"/>
</dbReference>
<feature type="compositionally biased region" description="Acidic residues" evidence="1">
    <location>
        <begin position="107"/>
        <end position="117"/>
    </location>
</feature>
<accession>A0A565CFG6</accession>
<comment type="caution">
    <text evidence="2">The sequence shown here is derived from an EMBL/GenBank/DDBJ whole genome shotgun (WGS) entry which is preliminary data.</text>
</comment>
<evidence type="ECO:0000313" key="3">
    <source>
        <dbReference type="Proteomes" id="UP000489600"/>
    </source>
</evidence>
<name>A0A565CFG6_9BRAS</name>
<keyword evidence="3" id="KW-1185">Reference proteome</keyword>
<gene>
    <name evidence="2" type="ORF">ANE_LOCUS22799</name>
</gene>